<evidence type="ECO:0000256" key="9">
    <source>
        <dbReference type="ARBA" id="ARBA00023209"/>
    </source>
</evidence>
<dbReference type="PIRSF" id="PIRSF000847">
    <property type="entry name" value="Phos_ph_gly_syn"/>
    <property type="match status" value="1"/>
</dbReference>
<dbReference type="InterPro" id="IPR048254">
    <property type="entry name" value="CDP_ALCOHOL_P_TRANSF_CS"/>
</dbReference>
<evidence type="ECO:0000256" key="6">
    <source>
        <dbReference type="ARBA" id="ARBA00022989"/>
    </source>
</evidence>
<evidence type="ECO:0000256" key="10">
    <source>
        <dbReference type="ARBA" id="ARBA00023264"/>
    </source>
</evidence>
<gene>
    <name evidence="14" type="primary">pgsA</name>
    <name evidence="14" type="ORF">FUSPEROL_00232</name>
</gene>
<dbReference type="RefSeq" id="WP_005970804.1">
    <property type="nucleotide sequence ID" value="NZ_GG665892.1"/>
</dbReference>
<evidence type="ECO:0000256" key="3">
    <source>
        <dbReference type="ARBA" id="ARBA00022516"/>
    </source>
</evidence>
<keyword evidence="4 12" id="KW-0808">Transferase</keyword>
<organism evidence="14 15">
    <name type="scientific">Fusobacterium periodonticum ATCC 33693</name>
    <dbReference type="NCBI Taxonomy" id="546275"/>
    <lineage>
        <taxon>Bacteria</taxon>
        <taxon>Fusobacteriati</taxon>
        <taxon>Fusobacteriota</taxon>
        <taxon>Fusobacteriia</taxon>
        <taxon>Fusobacteriales</taxon>
        <taxon>Fusobacteriaceae</taxon>
        <taxon>Fusobacterium</taxon>
    </lineage>
</organism>
<comment type="similarity">
    <text evidence="2 12">Belongs to the CDP-alcohol phosphatidyltransferase class-I family.</text>
</comment>
<comment type="caution">
    <text evidence="14">The sequence shown here is derived from an EMBL/GenBank/DDBJ whole genome shotgun (WGS) entry which is preliminary data.</text>
</comment>
<dbReference type="STRING" id="546275.FUSPEROL_00232"/>
<proteinExistence type="inferred from homology"/>
<protein>
    <recommendedName>
        <fullName evidence="11">CDP-diacylglycerol--glycerol-3-phosphate 3-phosphatidyltransferase</fullName>
        <ecNumber evidence="11">2.7.8.5</ecNumber>
    </recommendedName>
</protein>
<dbReference type="Proteomes" id="UP000003748">
    <property type="component" value="Unassembled WGS sequence"/>
</dbReference>
<dbReference type="NCBIfam" id="TIGR00560">
    <property type="entry name" value="pgsA"/>
    <property type="match status" value="1"/>
</dbReference>
<dbReference type="EC" id="2.7.8.5" evidence="11"/>
<dbReference type="GeneID" id="78418552"/>
<dbReference type="InterPro" id="IPR050324">
    <property type="entry name" value="CDP-alcohol_PTase-I"/>
</dbReference>
<keyword evidence="10" id="KW-1208">Phospholipid metabolism</keyword>
<keyword evidence="6 13" id="KW-1133">Transmembrane helix</keyword>
<name>D4CS74_9FUSO</name>
<evidence type="ECO:0000256" key="8">
    <source>
        <dbReference type="ARBA" id="ARBA00023136"/>
    </source>
</evidence>
<dbReference type="PROSITE" id="PS00379">
    <property type="entry name" value="CDP_ALCOHOL_P_TRANSF"/>
    <property type="match status" value="1"/>
</dbReference>
<evidence type="ECO:0000256" key="12">
    <source>
        <dbReference type="RuleBase" id="RU003750"/>
    </source>
</evidence>
<dbReference type="GO" id="GO:0016020">
    <property type="term" value="C:membrane"/>
    <property type="evidence" value="ECO:0007669"/>
    <property type="project" value="UniProtKB-SubCell"/>
</dbReference>
<dbReference type="InterPro" id="IPR043130">
    <property type="entry name" value="CDP-OH_PTrfase_TM_dom"/>
</dbReference>
<dbReference type="PANTHER" id="PTHR14269:SF62">
    <property type="entry name" value="CDP-DIACYLGLYCEROL--GLYCEROL-3-PHOSPHATE 3-PHOSPHATIDYLTRANSFERASE 1, CHLOROPLASTIC"/>
    <property type="match status" value="1"/>
</dbReference>
<evidence type="ECO:0000256" key="1">
    <source>
        <dbReference type="ARBA" id="ARBA00004141"/>
    </source>
</evidence>
<evidence type="ECO:0000256" key="11">
    <source>
        <dbReference type="NCBIfam" id="TIGR00560"/>
    </source>
</evidence>
<accession>D4CS74</accession>
<reference evidence="14 15" key="1">
    <citation type="submission" date="2010-02" db="EMBL/GenBank/DDBJ databases">
        <authorList>
            <person name="Weinstock G."/>
            <person name="Sodergren E."/>
            <person name="Clifton S."/>
            <person name="Fulton L."/>
            <person name="Fulton B."/>
            <person name="Courtney L."/>
            <person name="Fronick C."/>
            <person name="Harrison M."/>
            <person name="Strong C."/>
            <person name="Farmer C."/>
            <person name="Delahaunty K."/>
            <person name="Markovic C."/>
            <person name="Hall O."/>
            <person name="Minx P."/>
            <person name="Tomlinson C."/>
            <person name="Mitreva M."/>
            <person name="Nelson J."/>
            <person name="Hou S."/>
            <person name="Wollam A."/>
            <person name="Pepin K.H."/>
            <person name="Johnson M."/>
            <person name="Bhonagiri V."/>
            <person name="Zhang X."/>
            <person name="Suruliraj S."/>
            <person name="Warren W."/>
            <person name="Chinwalla A."/>
            <person name="Mardis E.R."/>
            <person name="Wilson R.K."/>
        </authorList>
    </citation>
    <scope>NUCLEOTIDE SEQUENCE [LARGE SCALE GENOMIC DNA]</scope>
    <source>
        <strain evidence="14 15">ATCC 33693</strain>
    </source>
</reference>
<keyword evidence="9" id="KW-0594">Phospholipid biosynthesis</keyword>
<evidence type="ECO:0000313" key="14">
    <source>
        <dbReference type="EMBL" id="EFE87786.1"/>
    </source>
</evidence>
<evidence type="ECO:0000256" key="13">
    <source>
        <dbReference type="SAM" id="Phobius"/>
    </source>
</evidence>
<dbReference type="GO" id="GO:0046474">
    <property type="term" value="P:glycerophospholipid biosynthetic process"/>
    <property type="evidence" value="ECO:0007669"/>
    <property type="project" value="TreeGrafter"/>
</dbReference>
<keyword evidence="5 13" id="KW-0812">Transmembrane</keyword>
<evidence type="ECO:0000256" key="4">
    <source>
        <dbReference type="ARBA" id="ARBA00022679"/>
    </source>
</evidence>
<dbReference type="GO" id="GO:0008444">
    <property type="term" value="F:CDP-diacylglycerol-glycerol-3-phosphate 3-phosphatidyltransferase activity"/>
    <property type="evidence" value="ECO:0007669"/>
    <property type="project" value="UniProtKB-UniRule"/>
</dbReference>
<evidence type="ECO:0000256" key="7">
    <source>
        <dbReference type="ARBA" id="ARBA00023098"/>
    </source>
</evidence>
<keyword evidence="3" id="KW-0444">Lipid biosynthesis</keyword>
<dbReference type="OrthoDB" id="9796672at2"/>
<dbReference type="InterPro" id="IPR000462">
    <property type="entry name" value="CDP-OH_P_trans"/>
</dbReference>
<evidence type="ECO:0000313" key="15">
    <source>
        <dbReference type="Proteomes" id="UP000003748"/>
    </source>
</evidence>
<feature type="transmembrane region" description="Helical" evidence="13">
    <location>
        <begin position="134"/>
        <end position="154"/>
    </location>
</feature>
<feature type="transmembrane region" description="Helical" evidence="13">
    <location>
        <begin position="160"/>
        <end position="178"/>
    </location>
</feature>
<comment type="subcellular location">
    <subcellularLocation>
        <location evidence="1">Membrane</location>
        <topology evidence="1">Multi-pass membrane protein</topology>
    </subcellularLocation>
</comment>
<sequence>MNLPNRLTMIRFLLAIPFIIFLQETESSKYAFIFRMIALVIFIIASLTDFFDGYIARKYNLITDFGKIMDPLADKILVISALVIFVQLEYIPGWMSIIVLAREFLISGIRILAAAKGEIIAAGNLGKYKTTSQMLVIVIALAIGPVGFYLAGHFFTVAEALMLIPVILTIWSGWEYTFKAKHYFLEQ</sequence>
<dbReference type="InterPro" id="IPR004570">
    <property type="entry name" value="Phosphatidylglycerol_P_synth"/>
</dbReference>
<feature type="transmembrane region" description="Helical" evidence="13">
    <location>
        <begin position="37"/>
        <end position="56"/>
    </location>
</feature>
<dbReference type="AlphaFoldDB" id="D4CS74"/>
<dbReference type="Gene3D" id="1.20.120.1760">
    <property type="match status" value="1"/>
</dbReference>
<dbReference type="Pfam" id="PF01066">
    <property type="entry name" value="CDP-OH_P_transf"/>
    <property type="match status" value="1"/>
</dbReference>
<keyword evidence="8 13" id="KW-0472">Membrane</keyword>
<evidence type="ECO:0000256" key="5">
    <source>
        <dbReference type="ARBA" id="ARBA00022692"/>
    </source>
</evidence>
<keyword evidence="7" id="KW-0443">Lipid metabolism</keyword>
<dbReference type="eggNOG" id="COG0558">
    <property type="taxonomic scope" value="Bacteria"/>
</dbReference>
<dbReference type="EMBL" id="ACJY01000025">
    <property type="protein sequence ID" value="EFE87786.1"/>
    <property type="molecule type" value="Genomic_DNA"/>
</dbReference>
<dbReference type="HOGENOM" id="CLU_051314_2_3_0"/>
<evidence type="ECO:0000256" key="2">
    <source>
        <dbReference type="ARBA" id="ARBA00010441"/>
    </source>
</evidence>
<feature type="transmembrane region" description="Helical" evidence="13">
    <location>
        <begin position="68"/>
        <end position="88"/>
    </location>
</feature>
<dbReference type="PANTHER" id="PTHR14269">
    <property type="entry name" value="CDP-DIACYLGLYCEROL--GLYCEROL-3-PHOSPHATE 3-PHOSPHATIDYLTRANSFERASE-RELATED"/>
    <property type="match status" value="1"/>
</dbReference>